<protein>
    <recommendedName>
        <fullName evidence="5">Ensconsin</fullName>
    </recommendedName>
</protein>
<evidence type="ECO:0000313" key="3">
    <source>
        <dbReference type="EMBL" id="OHA59868.1"/>
    </source>
</evidence>
<reference evidence="3 4" key="1">
    <citation type="journal article" date="2016" name="Nat. Commun.">
        <title>Thousands of microbial genomes shed light on interconnected biogeochemical processes in an aquifer system.</title>
        <authorList>
            <person name="Anantharaman K."/>
            <person name="Brown C.T."/>
            <person name="Hug L.A."/>
            <person name="Sharon I."/>
            <person name="Castelle C.J."/>
            <person name="Probst A.J."/>
            <person name="Thomas B.C."/>
            <person name="Singh A."/>
            <person name="Wilkins M.J."/>
            <person name="Karaoz U."/>
            <person name="Brodie E.L."/>
            <person name="Williams K.H."/>
            <person name="Hubbard S.S."/>
            <person name="Banfield J.F."/>
        </authorList>
    </citation>
    <scope>NUCLEOTIDE SEQUENCE [LARGE SCALE GENOMIC DNA]</scope>
</reference>
<gene>
    <name evidence="3" type="ORF">A2569_01085</name>
</gene>
<comment type="caution">
    <text evidence="3">The sequence shown here is derived from an EMBL/GenBank/DDBJ whole genome shotgun (WGS) entry which is preliminary data.</text>
</comment>
<accession>A0A1G2QHH5</accession>
<evidence type="ECO:0000313" key="4">
    <source>
        <dbReference type="Proteomes" id="UP000177090"/>
    </source>
</evidence>
<dbReference type="Proteomes" id="UP000177090">
    <property type="component" value="Unassembled WGS sequence"/>
</dbReference>
<proteinExistence type="predicted"/>
<sequence>MTLGNAHAEVGSLEERRRKAALAMQTPEQRARELAREKRRTAEREVERQKEREEGEREAAQKRREEEAQILKIAEERERKRGEEGRLKEEKRAEEKRSLLRRRELGIKPLRTFKSDLAEVSASSQMPSWVAAAPVHFALSTKRAGSKNRYIAEAGIAPGNSWSMWVIGIAVALVSLAAGAAYIYFGSGGGPTTVNDPSAPPAIISSEQTLSFDLTGKGPTEIRELLVREMITKPQKNGLTRSYFLTKATPTSTAEVLTAARWMRQAGLNPPGLLERSLGERLDYGSYVRVPNTSYLVLSTRAPQNAFSGMLQWEDTTLAEDIIPLISGTSIDAALLSDNFEDRVVPGLNIDSRILRDRAGAIRLMWSVLPAQGVIIIAKDETTLTELYRRIIVPAQ</sequence>
<dbReference type="AlphaFoldDB" id="A0A1G2QHH5"/>
<feature type="region of interest" description="Disordered" evidence="1">
    <location>
        <begin position="1"/>
        <end position="69"/>
    </location>
</feature>
<evidence type="ECO:0008006" key="5">
    <source>
        <dbReference type="Google" id="ProtNLM"/>
    </source>
</evidence>
<evidence type="ECO:0000256" key="1">
    <source>
        <dbReference type="SAM" id="MobiDB-lite"/>
    </source>
</evidence>
<evidence type="ECO:0000256" key="2">
    <source>
        <dbReference type="SAM" id="Phobius"/>
    </source>
</evidence>
<keyword evidence="2" id="KW-1133">Transmembrane helix</keyword>
<feature type="transmembrane region" description="Helical" evidence="2">
    <location>
        <begin position="162"/>
        <end position="185"/>
    </location>
</feature>
<name>A0A1G2QHH5_9BACT</name>
<keyword evidence="2" id="KW-0472">Membrane</keyword>
<dbReference type="EMBL" id="MHTL01000020">
    <property type="protein sequence ID" value="OHA59868.1"/>
    <property type="molecule type" value="Genomic_DNA"/>
</dbReference>
<dbReference type="STRING" id="1802440.A2569_01085"/>
<organism evidence="3 4">
    <name type="scientific">Candidatus Vogelbacteria bacterium RIFOXYD1_FULL_51_18</name>
    <dbReference type="NCBI Taxonomy" id="1802440"/>
    <lineage>
        <taxon>Bacteria</taxon>
        <taxon>Candidatus Vogeliibacteriota</taxon>
    </lineage>
</organism>
<keyword evidence="2" id="KW-0812">Transmembrane</keyword>
<feature type="compositionally biased region" description="Basic and acidic residues" evidence="1">
    <location>
        <begin position="29"/>
        <end position="69"/>
    </location>
</feature>